<feature type="compositionally biased region" description="Polar residues" evidence="1">
    <location>
        <begin position="122"/>
        <end position="138"/>
    </location>
</feature>
<keyword evidence="3" id="KW-1185">Reference proteome</keyword>
<feature type="region of interest" description="Disordered" evidence="1">
    <location>
        <begin position="118"/>
        <end position="138"/>
    </location>
</feature>
<proteinExistence type="predicted"/>
<protein>
    <submittedName>
        <fullName evidence="2">Uncharacterized protein</fullName>
    </submittedName>
</protein>
<gene>
    <name evidence="2" type="ORF">BCR39DRAFT_249478</name>
</gene>
<dbReference type="OrthoDB" id="2586106at2759"/>
<reference evidence="2 3" key="1">
    <citation type="submission" date="2016-07" db="EMBL/GenBank/DDBJ databases">
        <title>Pervasive Adenine N6-methylation of Active Genes in Fungi.</title>
        <authorList>
            <consortium name="DOE Joint Genome Institute"/>
            <person name="Mondo S.J."/>
            <person name="Dannebaum R.O."/>
            <person name="Kuo R.C."/>
            <person name="Labutti K."/>
            <person name="Haridas S."/>
            <person name="Kuo A."/>
            <person name="Salamov A."/>
            <person name="Ahrendt S.R."/>
            <person name="Lipzen A."/>
            <person name="Sullivan W."/>
            <person name="Andreopoulos W.B."/>
            <person name="Clum A."/>
            <person name="Lindquist E."/>
            <person name="Daum C."/>
            <person name="Ramamoorthy G.K."/>
            <person name="Gryganskyi A."/>
            <person name="Culley D."/>
            <person name="Magnuson J.K."/>
            <person name="James T.Y."/>
            <person name="O'Malley M.A."/>
            <person name="Stajich J.E."/>
            <person name="Spatafora J.W."/>
            <person name="Visel A."/>
            <person name="Grigoriev I.V."/>
        </authorList>
    </citation>
    <scope>NUCLEOTIDE SEQUENCE [LARGE SCALE GENOMIC DNA]</scope>
    <source>
        <strain evidence="2 3">68-887.2</strain>
    </source>
</reference>
<accession>A0A1Y2AWS5</accession>
<evidence type="ECO:0000313" key="3">
    <source>
        <dbReference type="Proteomes" id="UP000193986"/>
    </source>
</evidence>
<comment type="caution">
    <text evidence="2">The sequence shown here is derived from an EMBL/GenBank/DDBJ whole genome shotgun (WGS) entry which is preliminary data.</text>
</comment>
<dbReference type="AlphaFoldDB" id="A0A1Y2AWS5"/>
<evidence type="ECO:0000256" key="1">
    <source>
        <dbReference type="SAM" id="MobiDB-lite"/>
    </source>
</evidence>
<dbReference type="InParanoid" id="A0A1Y2AWS5"/>
<dbReference type="EMBL" id="MCFC01000044">
    <property type="protein sequence ID" value="ORY26750.1"/>
    <property type="molecule type" value="Genomic_DNA"/>
</dbReference>
<evidence type="ECO:0000313" key="2">
    <source>
        <dbReference type="EMBL" id="ORY26750.1"/>
    </source>
</evidence>
<feature type="region of interest" description="Disordered" evidence="1">
    <location>
        <begin position="269"/>
        <end position="289"/>
    </location>
</feature>
<dbReference type="Proteomes" id="UP000193986">
    <property type="component" value="Unassembled WGS sequence"/>
</dbReference>
<name>A0A1Y2AWS5_9TREE</name>
<sequence>VFDPLPSQVILAHIAKVCQPPPRIIVVSYVASRVSQNHLASLSTLALASSPPIFVFCPLETRLREAQPLHIALHHGIPISMYAWPPGETPPVMSRAPSPSTTRLVRKGSVVTSPVVYESEPRQPNGTVDSPTSSRQSISDPVATLTVVGITPSAQIAPSLITPETVKRIPLWALAPGVGVLHGSMSASIGVKLSDFSALNISNAQTGNDGAARAFTIEEARARTYPIKPTSVSNSASVDTPPVEPLARPYTPAHKVPALPSGMSKIRTTQLSSPDRISPALTPASDRTGYHDPIGSRSWSGLVSRVSGWKRGRKEVMEDVLEELGMFRSGGGAEHKKSGGIDAE</sequence>
<organism evidence="2 3">
    <name type="scientific">Naematelia encephala</name>
    <dbReference type="NCBI Taxonomy" id="71784"/>
    <lineage>
        <taxon>Eukaryota</taxon>
        <taxon>Fungi</taxon>
        <taxon>Dikarya</taxon>
        <taxon>Basidiomycota</taxon>
        <taxon>Agaricomycotina</taxon>
        <taxon>Tremellomycetes</taxon>
        <taxon>Tremellales</taxon>
        <taxon>Naemateliaceae</taxon>
        <taxon>Naematelia</taxon>
    </lineage>
</organism>
<feature type="non-terminal residue" evidence="2">
    <location>
        <position position="1"/>
    </location>
</feature>